<name>A0A381WC45_9ZZZZ</name>
<dbReference type="InterPro" id="IPR006626">
    <property type="entry name" value="PbH1"/>
</dbReference>
<protein>
    <recommendedName>
        <fullName evidence="1">Right handed beta helix domain-containing protein</fullName>
    </recommendedName>
</protein>
<dbReference type="AlphaFoldDB" id="A0A381WC45"/>
<reference evidence="2" key="1">
    <citation type="submission" date="2018-05" db="EMBL/GenBank/DDBJ databases">
        <authorList>
            <person name="Lanie J.A."/>
            <person name="Ng W.-L."/>
            <person name="Kazmierczak K.M."/>
            <person name="Andrzejewski T.M."/>
            <person name="Davidsen T.M."/>
            <person name="Wayne K.J."/>
            <person name="Tettelin H."/>
            <person name="Glass J.I."/>
            <person name="Rusch D."/>
            <person name="Podicherti R."/>
            <person name="Tsui H.-C.T."/>
            <person name="Winkler M.E."/>
        </authorList>
    </citation>
    <scope>NUCLEOTIDE SEQUENCE</scope>
</reference>
<dbReference type="InterPro" id="IPR011050">
    <property type="entry name" value="Pectin_lyase_fold/virulence"/>
</dbReference>
<feature type="domain" description="Right handed beta helix" evidence="1">
    <location>
        <begin position="237"/>
        <end position="373"/>
    </location>
</feature>
<dbReference type="SUPFAM" id="SSF51126">
    <property type="entry name" value="Pectin lyase-like"/>
    <property type="match status" value="1"/>
</dbReference>
<sequence>MKLKNPVVIYLSLVFSMVHPVTREVPSEYTTIQAAIDASYDQDTVLISPGTYQENISYDGKNIVVMSTYLLENDSTIIDQTIINGDENGSVVVFAAGESENSVLQGLTLTNGNGNYADPDGNGSYYTYGGGVYCQNASPILKDLIIKDNSGNEGGGGGIFCYNASPTLIGCSISDNITNDVGGGLYARDGSNLALINVEFIDNEAEFGAGCYLRHESVPSMTNVTFADNIAANSGGGIVLKDNADAVMVQVHIEGNIAEGLGGGLYINNADPNIEYCLIADNTASSGGGLYVRNNSDPLMSNITIAYNNAGLYGDGIYLRDGSDIELSNSLIWGNNDMQVYFREQGDEVSLSVSYSDIENGQDGVFTNSNGELNWGAGMLDDEPYFCNGPGGNYSLRENSPCMDASETGGFIGCFDAGCG</sequence>
<dbReference type="InterPro" id="IPR012334">
    <property type="entry name" value="Pectin_lyas_fold"/>
</dbReference>
<dbReference type="InterPro" id="IPR039448">
    <property type="entry name" value="Beta_helix"/>
</dbReference>
<evidence type="ECO:0000259" key="1">
    <source>
        <dbReference type="Pfam" id="PF13229"/>
    </source>
</evidence>
<dbReference type="Gene3D" id="2.160.20.10">
    <property type="entry name" value="Single-stranded right-handed beta-helix, Pectin lyase-like"/>
    <property type="match status" value="1"/>
</dbReference>
<accession>A0A381WC45</accession>
<dbReference type="SMART" id="SM00710">
    <property type="entry name" value="PbH1"/>
    <property type="match status" value="9"/>
</dbReference>
<organism evidence="2">
    <name type="scientific">marine metagenome</name>
    <dbReference type="NCBI Taxonomy" id="408172"/>
    <lineage>
        <taxon>unclassified sequences</taxon>
        <taxon>metagenomes</taxon>
        <taxon>ecological metagenomes</taxon>
    </lineage>
</organism>
<gene>
    <name evidence="2" type="ORF">METZ01_LOCUS102963</name>
</gene>
<proteinExistence type="predicted"/>
<dbReference type="PANTHER" id="PTHR11319:SF35">
    <property type="entry name" value="OUTER MEMBRANE PROTEIN PMPC-RELATED"/>
    <property type="match status" value="1"/>
</dbReference>
<dbReference type="EMBL" id="UINC01011342">
    <property type="protein sequence ID" value="SVA50109.1"/>
    <property type="molecule type" value="Genomic_DNA"/>
</dbReference>
<evidence type="ECO:0000313" key="2">
    <source>
        <dbReference type="EMBL" id="SVA50109.1"/>
    </source>
</evidence>
<dbReference type="PANTHER" id="PTHR11319">
    <property type="entry name" value="G PROTEIN-COUPLED RECEPTOR-RELATED"/>
    <property type="match status" value="1"/>
</dbReference>
<feature type="non-terminal residue" evidence="2">
    <location>
        <position position="420"/>
    </location>
</feature>
<dbReference type="Pfam" id="PF13229">
    <property type="entry name" value="Beta_helix"/>
    <property type="match status" value="1"/>
</dbReference>